<proteinExistence type="predicted"/>
<reference evidence="1" key="1">
    <citation type="submission" date="2022-10" db="EMBL/GenBank/DDBJ databases">
        <title>Chryseobacterium sp. nov., a novel bacterial species.</title>
        <authorList>
            <person name="Cao Y."/>
        </authorList>
    </citation>
    <scope>NUCLEOTIDE SEQUENCE</scope>
    <source>
        <strain evidence="1">KC 927</strain>
    </source>
</reference>
<sequence length="136" mass="15139">MLVKNENNELVELKKYADEILAEGLGDDVVSEEDAENALAELYLLQTQEQSKMFLMEDANFTGLTITSINKRGLWERLKSIFCSIVKEDSIIGNIVDVILEAVASVIPLGTFVKSLVKKLIKFFLQRGIAKVCTIG</sequence>
<dbReference type="RefSeq" id="WP_267283017.1">
    <property type="nucleotide sequence ID" value="NZ_JAOVZV010000028.1"/>
</dbReference>
<accession>A0ABT3Y8S1</accession>
<keyword evidence="2" id="KW-1185">Reference proteome</keyword>
<organism evidence="1 2">
    <name type="scientific">Chryseobacterium luquanense</name>
    <dbReference type="NCBI Taxonomy" id="2983766"/>
    <lineage>
        <taxon>Bacteria</taxon>
        <taxon>Pseudomonadati</taxon>
        <taxon>Bacteroidota</taxon>
        <taxon>Flavobacteriia</taxon>
        <taxon>Flavobacteriales</taxon>
        <taxon>Weeksellaceae</taxon>
        <taxon>Chryseobacterium group</taxon>
        <taxon>Chryseobacterium</taxon>
    </lineage>
</organism>
<comment type="caution">
    <text evidence="1">The sequence shown here is derived from an EMBL/GenBank/DDBJ whole genome shotgun (WGS) entry which is preliminary data.</text>
</comment>
<gene>
    <name evidence="1" type="ORF">OEA66_19715</name>
</gene>
<evidence type="ECO:0000313" key="2">
    <source>
        <dbReference type="Proteomes" id="UP001070176"/>
    </source>
</evidence>
<protein>
    <submittedName>
        <fullName evidence="1">Uncharacterized protein</fullName>
    </submittedName>
</protein>
<dbReference type="EMBL" id="JAOVZV010000028">
    <property type="protein sequence ID" value="MCX8534581.1"/>
    <property type="molecule type" value="Genomic_DNA"/>
</dbReference>
<dbReference type="Proteomes" id="UP001070176">
    <property type="component" value="Unassembled WGS sequence"/>
</dbReference>
<evidence type="ECO:0000313" key="1">
    <source>
        <dbReference type="EMBL" id="MCX8534581.1"/>
    </source>
</evidence>
<name>A0ABT3Y8S1_9FLAO</name>